<sequence length="420" mass="45684">MTQTQNGAVSGWTLHRLGGFQPGVVLHVPHASRAIPGDVRTAILLDDAALDAELAAMTDRHTDRLALSGALLAEVPTALFVNRWSRLVVDPERFADDALEQMASIGMGAVYRSTSQLAPLREPDTDAQRRLVGRFFDPYADAFADLVDQMLDAVGHAIIIDVHSYPSRPLPYEREPNAARPEICLGTDLVHTTPELLDAATKAFAGFDVGHNTPFAGTYVALRHYQRDPRAWSIMVEARRDTYLDEDTGTLHDGFDRLVGALAGLVRSSHELCHRGGAVDHRPPEVPAGLRRTYVQTVVSVDGDNGRLSAHAAVEQLGEPLYIITAANPFGTMLSEDDNRARHESLGDVLIASGCRPYPAVGSSPDGNWSEESWAVTGIGSATARRIGRAFEQNAVFELSGYTQRVLGCFGDWAVERQID</sequence>
<protein>
    <submittedName>
        <fullName evidence="1">Unannotated protein</fullName>
    </submittedName>
</protein>
<evidence type="ECO:0000313" key="1">
    <source>
        <dbReference type="EMBL" id="CAB4758185.1"/>
    </source>
</evidence>
<dbReference type="EMBL" id="CAFBMH010000198">
    <property type="protein sequence ID" value="CAB4937983.1"/>
    <property type="molecule type" value="Genomic_DNA"/>
</dbReference>
<evidence type="ECO:0000313" key="2">
    <source>
        <dbReference type="EMBL" id="CAB4937983.1"/>
    </source>
</evidence>
<proteinExistence type="predicted"/>
<dbReference type="AlphaFoldDB" id="A0A6J6UFS8"/>
<dbReference type="SUPFAM" id="SSF53187">
    <property type="entry name" value="Zn-dependent exopeptidases"/>
    <property type="match status" value="1"/>
</dbReference>
<dbReference type="InterPro" id="IPR007709">
    <property type="entry name" value="N-FG_amidohydro"/>
</dbReference>
<dbReference type="EMBL" id="CAFBOS010000289">
    <property type="protein sequence ID" value="CAB5025234.1"/>
    <property type="molecule type" value="Genomic_DNA"/>
</dbReference>
<dbReference type="Pfam" id="PF05013">
    <property type="entry name" value="FGase"/>
    <property type="match status" value="1"/>
</dbReference>
<gene>
    <name evidence="1" type="ORF">UFOPK2754_02230</name>
    <name evidence="2" type="ORF">UFOPK3543_03071</name>
    <name evidence="3" type="ORF">UFOPK3967_03008</name>
</gene>
<organism evidence="1">
    <name type="scientific">freshwater metagenome</name>
    <dbReference type="NCBI Taxonomy" id="449393"/>
    <lineage>
        <taxon>unclassified sequences</taxon>
        <taxon>metagenomes</taxon>
        <taxon>ecological metagenomes</taxon>
    </lineage>
</organism>
<reference evidence="1" key="1">
    <citation type="submission" date="2020-05" db="EMBL/GenBank/DDBJ databases">
        <authorList>
            <person name="Chiriac C."/>
            <person name="Salcher M."/>
            <person name="Ghai R."/>
            <person name="Kavagutti S V."/>
        </authorList>
    </citation>
    <scope>NUCLEOTIDE SEQUENCE</scope>
</reference>
<accession>A0A6J6UFS8</accession>
<dbReference type="InterPro" id="IPR021710">
    <property type="entry name" value="DUF3293"/>
</dbReference>
<dbReference type="EMBL" id="CAEZYR010000094">
    <property type="protein sequence ID" value="CAB4758185.1"/>
    <property type="molecule type" value="Genomic_DNA"/>
</dbReference>
<dbReference type="Pfam" id="PF11697">
    <property type="entry name" value="DUF3293"/>
    <property type="match status" value="1"/>
</dbReference>
<name>A0A6J6UFS8_9ZZZZ</name>
<evidence type="ECO:0000313" key="3">
    <source>
        <dbReference type="EMBL" id="CAB5025234.1"/>
    </source>
</evidence>
<dbReference type="Gene3D" id="3.40.630.40">
    <property type="entry name" value="Zn-dependent exopeptidases"/>
    <property type="match status" value="1"/>
</dbReference>